<dbReference type="AlphaFoldDB" id="A0A521DYH6"/>
<dbReference type="Gene3D" id="2.60.120.230">
    <property type="match status" value="2"/>
</dbReference>
<keyword evidence="2" id="KW-0732">Signal</keyword>
<keyword evidence="1" id="KW-1015">Disulfide bond</keyword>
<dbReference type="OrthoDB" id="6281169at2"/>
<feature type="signal peptide" evidence="2">
    <location>
        <begin position="1"/>
        <end position="18"/>
    </location>
</feature>
<dbReference type="Proteomes" id="UP000315971">
    <property type="component" value="Unassembled WGS sequence"/>
</dbReference>
<dbReference type="RefSeq" id="WP_142604465.1">
    <property type="nucleotide sequence ID" value="NZ_FXSZ01000009.1"/>
</dbReference>
<keyword evidence="4" id="KW-0326">Glycosidase</keyword>
<dbReference type="InterPro" id="IPR014784">
    <property type="entry name" value="Cu2_ascorb_mOase-like_C"/>
</dbReference>
<organism evidence="4 5">
    <name type="scientific">Solitalea koreensis</name>
    <dbReference type="NCBI Taxonomy" id="543615"/>
    <lineage>
        <taxon>Bacteria</taxon>
        <taxon>Pseudomonadati</taxon>
        <taxon>Bacteroidota</taxon>
        <taxon>Sphingobacteriia</taxon>
        <taxon>Sphingobacteriales</taxon>
        <taxon>Sphingobacteriaceae</taxon>
        <taxon>Solitalea</taxon>
    </lineage>
</organism>
<evidence type="ECO:0000256" key="2">
    <source>
        <dbReference type="SAM" id="SignalP"/>
    </source>
</evidence>
<proteinExistence type="predicted"/>
<keyword evidence="4" id="KW-0378">Hydrolase</keyword>
<protein>
    <submittedName>
        <fullName evidence="4">Peptide-N-glycosidase F, C terminal</fullName>
    </submittedName>
</protein>
<dbReference type="SUPFAM" id="SSF49742">
    <property type="entry name" value="PHM/PNGase F"/>
    <property type="match status" value="1"/>
</dbReference>
<gene>
    <name evidence="4" type="ORF">SAMN06265350_10964</name>
</gene>
<keyword evidence="5" id="KW-1185">Reference proteome</keyword>
<name>A0A521DYH6_9SPHI</name>
<evidence type="ECO:0000259" key="3">
    <source>
        <dbReference type="Pfam" id="PF09113"/>
    </source>
</evidence>
<dbReference type="PROSITE" id="PS51257">
    <property type="entry name" value="PROKAR_LIPOPROTEIN"/>
    <property type="match status" value="1"/>
</dbReference>
<evidence type="ECO:0000313" key="4">
    <source>
        <dbReference type="EMBL" id="SMO76672.1"/>
    </source>
</evidence>
<reference evidence="4 5" key="1">
    <citation type="submission" date="2017-05" db="EMBL/GenBank/DDBJ databases">
        <authorList>
            <person name="Varghese N."/>
            <person name="Submissions S."/>
        </authorList>
    </citation>
    <scope>NUCLEOTIDE SEQUENCE [LARGE SCALE GENOMIC DNA]</scope>
    <source>
        <strain evidence="4 5">DSM 21342</strain>
    </source>
</reference>
<feature type="chain" id="PRO_5022088644" evidence="2">
    <location>
        <begin position="19"/>
        <end position="642"/>
    </location>
</feature>
<accession>A0A521DYH6</accession>
<dbReference type="Pfam" id="PF09113">
    <property type="entry name" value="N-glycanase_C"/>
    <property type="match status" value="1"/>
</dbReference>
<sequence>MKKLLILLSLVLSISCYAQKKQIIHVVSHNRTTVICDTKMSGNNPYPSWGIFPSESTPVRKITMKVTLGSPDSLRTAHWDYLDHIYLRRKGGLNGKMINYEIGRMLTPYGSIYNKGWNWTWKVDVTDFAPLLRDSVEVVYVHSGYEDKTVGWALTIDFEILSGPSVVRSLGITPLWNGAFKYGDPNYNIVDSLRPISYVAPTGTAISRIRIQHTGHGMDRPKGCSEFCSRWRELSMDGKLVDRRDMWKKCGGNPLYPQGGTWVYSRAYWCPGDLQVPDIIDVPASAGKHAASIMMEPYTATGNIQAEENISAYMFCYSSPLQKTDVALEQILVPTDEQQFKRLNPACFNPRFLIRNLGSHNLRSLTITCGTDGFSKRVYHWKGNLEFNKTTEIVLNEPVQFKQGKNRYTVTLSKPNGVADAWMGDNELTTTFIAPELYPTNFVLQFRTNNRPKDNTVFLIDALGNTLFHKGPQDLDAATLYQDTIRLKEGKYELCLIDTAGNGLEFWAEPKNGDGYLRMFDMKGNLIHTFESDCGDGEKLSFVATPNFVADTTQAKYAFSLYPRVVTSNTEFSVVSNKTSEMKVVFTVDGKVYQQHEYSAIKNGTFNYNLDDLPDGRILMEVFINGKSHFKGRINKRKPKMS</sequence>
<dbReference type="GO" id="GO:0016798">
    <property type="term" value="F:hydrolase activity, acting on glycosyl bonds"/>
    <property type="evidence" value="ECO:0007669"/>
    <property type="project" value="UniProtKB-KW"/>
</dbReference>
<dbReference type="InterPro" id="IPR015197">
    <property type="entry name" value="PngaseF_C"/>
</dbReference>
<dbReference type="InterPro" id="IPR008977">
    <property type="entry name" value="PHM/PNGase_F_dom_sf"/>
</dbReference>
<feature type="domain" description="Peptide-N-glycosidase F C-terminal" evidence="3">
    <location>
        <begin position="199"/>
        <end position="314"/>
    </location>
</feature>
<evidence type="ECO:0000256" key="1">
    <source>
        <dbReference type="ARBA" id="ARBA00023157"/>
    </source>
</evidence>
<dbReference type="GO" id="GO:0016715">
    <property type="term" value="F:oxidoreductase activity, acting on paired donors, with incorporation or reduction of molecular oxygen, reduced ascorbate as one donor, and incorporation of one atom of oxygen"/>
    <property type="evidence" value="ECO:0007669"/>
    <property type="project" value="InterPro"/>
</dbReference>
<evidence type="ECO:0000313" key="5">
    <source>
        <dbReference type="Proteomes" id="UP000315971"/>
    </source>
</evidence>
<dbReference type="EMBL" id="FXSZ01000009">
    <property type="protein sequence ID" value="SMO76672.1"/>
    <property type="molecule type" value="Genomic_DNA"/>
</dbReference>